<feature type="compositionally biased region" description="Basic residues" evidence="12">
    <location>
        <begin position="11"/>
        <end position="22"/>
    </location>
</feature>
<dbReference type="Pfam" id="PF00069">
    <property type="entry name" value="Pkinase"/>
    <property type="match status" value="1"/>
</dbReference>
<dbReference type="PROSITE" id="PS50011">
    <property type="entry name" value="PROTEIN_KINASE_DOM"/>
    <property type="match status" value="1"/>
</dbReference>
<evidence type="ECO:0000259" key="13">
    <source>
        <dbReference type="PROSITE" id="PS50011"/>
    </source>
</evidence>
<evidence type="ECO:0000313" key="15">
    <source>
        <dbReference type="WBParaSite" id="ACRNAN_scaffold14238.g12644.t1"/>
    </source>
</evidence>
<evidence type="ECO:0000256" key="7">
    <source>
        <dbReference type="ARBA" id="ARBA00047899"/>
    </source>
</evidence>
<feature type="coiled-coil region" evidence="11">
    <location>
        <begin position="292"/>
        <end position="330"/>
    </location>
</feature>
<dbReference type="Gene3D" id="3.30.200.20">
    <property type="entry name" value="Phosphorylase Kinase, domain 1"/>
    <property type="match status" value="1"/>
</dbReference>
<name>A0A914CUL5_9BILA</name>
<protein>
    <recommendedName>
        <fullName evidence="1">non-specific serine/threonine protein kinase</fullName>
        <ecNumber evidence="1">2.7.11.1</ecNumber>
    </recommendedName>
</protein>
<dbReference type="GO" id="GO:0050684">
    <property type="term" value="P:regulation of mRNA processing"/>
    <property type="evidence" value="ECO:0007669"/>
    <property type="project" value="TreeGrafter"/>
</dbReference>
<keyword evidence="14" id="KW-1185">Reference proteome</keyword>
<dbReference type="PROSITE" id="PS00108">
    <property type="entry name" value="PROTEIN_KINASE_ST"/>
    <property type="match status" value="1"/>
</dbReference>
<dbReference type="InterPro" id="IPR000719">
    <property type="entry name" value="Prot_kinase_dom"/>
</dbReference>
<comment type="similarity">
    <text evidence="10">Belongs to the protein kinase superfamily.</text>
</comment>
<dbReference type="EC" id="2.7.11.1" evidence="1"/>
<dbReference type="SUPFAM" id="SSF56112">
    <property type="entry name" value="Protein kinase-like (PK-like)"/>
    <property type="match status" value="1"/>
</dbReference>
<dbReference type="InterPro" id="IPR017441">
    <property type="entry name" value="Protein_kinase_ATP_BS"/>
</dbReference>
<evidence type="ECO:0000313" key="14">
    <source>
        <dbReference type="Proteomes" id="UP000887540"/>
    </source>
</evidence>
<dbReference type="PANTHER" id="PTHR47634">
    <property type="entry name" value="PROTEIN KINASE DOMAIN-CONTAINING PROTEIN-RELATED"/>
    <property type="match status" value="1"/>
</dbReference>
<keyword evidence="5" id="KW-0418">Kinase</keyword>
<feature type="domain" description="Protein kinase" evidence="13">
    <location>
        <begin position="106"/>
        <end position="344"/>
    </location>
</feature>
<comment type="catalytic activity">
    <reaction evidence="8">
        <text>L-seryl-[protein] + ATP = O-phospho-L-seryl-[protein] + ADP + H(+)</text>
        <dbReference type="Rhea" id="RHEA:17989"/>
        <dbReference type="Rhea" id="RHEA-COMP:9863"/>
        <dbReference type="Rhea" id="RHEA-COMP:11604"/>
        <dbReference type="ChEBI" id="CHEBI:15378"/>
        <dbReference type="ChEBI" id="CHEBI:29999"/>
        <dbReference type="ChEBI" id="CHEBI:30616"/>
        <dbReference type="ChEBI" id="CHEBI:83421"/>
        <dbReference type="ChEBI" id="CHEBI:456216"/>
        <dbReference type="EC" id="2.7.11.1"/>
    </reaction>
</comment>
<dbReference type="PANTHER" id="PTHR47634:SF9">
    <property type="entry name" value="PROTEIN KINASE DOMAIN-CONTAINING PROTEIN-RELATED"/>
    <property type="match status" value="1"/>
</dbReference>
<keyword evidence="6 9" id="KW-0067">ATP-binding</keyword>
<comment type="catalytic activity">
    <reaction evidence="7">
        <text>L-threonyl-[protein] + ATP = O-phospho-L-threonyl-[protein] + ADP + H(+)</text>
        <dbReference type="Rhea" id="RHEA:46608"/>
        <dbReference type="Rhea" id="RHEA-COMP:11060"/>
        <dbReference type="Rhea" id="RHEA-COMP:11605"/>
        <dbReference type="ChEBI" id="CHEBI:15378"/>
        <dbReference type="ChEBI" id="CHEBI:30013"/>
        <dbReference type="ChEBI" id="CHEBI:30616"/>
        <dbReference type="ChEBI" id="CHEBI:61977"/>
        <dbReference type="ChEBI" id="CHEBI:456216"/>
        <dbReference type="EC" id="2.7.11.1"/>
    </reaction>
</comment>
<evidence type="ECO:0000256" key="6">
    <source>
        <dbReference type="ARBA" id="ARBA00022840"/>
    </source>
</evidence>
<dbReference type="GO" id="GO:0000245">
    <property type="term" value="P:spliceosomal complex assembly"/>
    <property type="evidence" value="ECO:0007669"/>
    <property type="project" value="TreeGrafter"/>
</dbReference>
<dbReference type="AlphaFoldDB" id="A0A914CUL5"/>
<evidence type="ECO:0000256" key="9">
    <source>
        <dbReference type="PROSITE-ProRule" id="PRU10141"/>
    </source>
</evidence>
<evidence type="ECO:0000256" key="1">
    <source>
        <dbReference type="ARBA" id="ARBA00012513"/>
    </source>
</evidence>
<reference evidence="15" key="1">
    <citation type="submission" date="2022-11" db="UniProtKB">
        <authorList>
            <consortium name="WormBaseParasite"/>
        </authorList>
    </citation>
    <scope>IDENTIFICATION</scope>
</reference>
<dbReference type="Gene3D" id="1.10.510.10">
    <property type="entry name" value="Transferase(Phosphotransferase) domain 1"/>
    <property type="match status" value="1"/>
</dbReference>
<dbReference type="SMART" id="SM00220">
    <property type="entry name" value="S_TKc"/>
    <property type="match status" value="1"/>
</dbReference>
<feature type="region of interest" description="Disordered" evidence="12">
    <location>
        <begin position="1"/>
        <end position="22"/>
    </location>
</feature>
<dbReference type="PROSITE" id="PS00107">
    <property type="entry name" value="PROTEIN_KINASE_ATP"/>
    <property type="match status" value="1"/>
</dbReference>
<dbReference type="WBParaSite" id="ACRNAN_scaffold14238.g12644.t1">
    <property type="protein sequence ID" value="ACRNAN_scaffold14238.g12644.t1"/>
    <property type="gene ID" value="ACRNAN_scaffold14238.g12644"/>
</dbReference>
<evidence type="ECO:0000256" key="8">
    <source>
        <dbReference type="ARBA" id="ARBA00048679"/>
    </source>
</evidence>
<dbReference type="InterPro" id="IPR011009">
    <property type="entry name" value="Kinase-like_dom_sf"/>
</dbReference>
<evidence type="ECO:0000256" key="5">
    <source>
        <dbReference type="ARBA" id="ARBA00022777"/>
    </source>
</evidence>
<dbReference type="FunFam" id="3.30.200.20:FF:000461">
    <property type="entry name" value="Serine/threonine-protein kinase SRPK1"/>
    <property type="match status" value="1"/>
</dbReference>
<evidence type="ECO:0000256" key="11">
    <source>
        <dbReference type="SAM" id="Coils"/>
    </source>
</evidence>
<accession>A0A914CUL5</accession>
<dbReference type="InterPro" id="IPR008271">
    <property type="entry name" value="Ser/Thr_kinase_AS"/>
</dbReference>
<dbReference type="InterPro" id="IPR051334">
    <property type="entry name" value="SRPK"/>
</dbReference>
<proteinExistence type="inferred from homology"/>
<organism evidence="14 15">
    <name type="scientific">Acrobeloides nanus</name>
    <dbReference type="NCBI Taxonomy" id="290746"/>
    <lineage>
        <taxon>Eukaryota</taxon>
        <taxon>Metazoa</taxon>
        <taxon>Ecdysozoa</taxon>
        <taxon>Nematoda</taxon>
        <taxon>Chromadorea</taxon>
        <taxon>Rhabditida</taxon>
        <taxon>Tylenchina</taxon>
        <taxon>Cephalobomorpha</taxon>
        <taxon>Cephaloboidea</taxon>
        <taxon>Cephalobidae</taxon>
        <taxon>Acrobeloides</taxon>
    </lineage>
</organism>
<dbReference type="GO" id="GO:0004674">
    <property type="term" value="F:protein serine/threonine kinase activity"/>
    <property type="evidence" value="ECO:0007669"/>
    <property type="project" value="UniProtKB-KW"/>
</dbReference>
<keyword evidence="4 9" id="KW-0547">Nucleotide-binding</keyword>
<dbReference type="GO" id="GO:0005634">
    <property type="term" value="C:nucleus"/>
    <property type="evidence" value="ECO:0007669"/>
    <property type="project" value="TreeGrafter"/>
</dbReference>
<evidence type="ECO:0000256" key="4">
    <source>
        <dbReference type="ARBA" id="ARBA00022741"/>
    </source>
</evidence>
<keyword evidence="3" id="KW-0808">Transferase</keyword>
<evidence type="ECO:0000256" key="2">
    <source>
        <dbReference type="ARBA" id="ARBA00022527"/>
    </source>
</evidence>
<evidence type="ECO:0000256" key="12">
    <source>
        <dbReference type="SAM" id="MobiDB-lite"/>
    </source>
</evidence>
<keyword evidence="11" id="KW-0175">Coiled coil</keyword>
<dbReference type="GO" id="GO:0005737">
    <property type="term" value="C:cytoplasm"/>
    <property type="evidence" value="ECO:0007669"/>
    <property type="project" value="TreeGrafter"/>
</dbReference>
<dbReference type="GO" id="GO:0005524">
    <property type="term" value="F:ATP binding"/>
    <property type="evidence" value="ECO:0007669"/>
    <property type="project" value="UniProtKB-UniRule"/>
</dbReference>
<keyword evidence="2 10" id="KW-0723">Serine/threonine-protein kinase</keyword>
<dbReference type="Proteomes" id="UP000887540">
    <property type="component" value="Unplaced"/>
</dbReference>
<feature type="binding site" evidence="9">
    <location>
        <position position="135"/>
    </location>
    <ligand>
        <name>ATP</name>
        <dbReference type="ChEBI" id="CHEBI:30616"/>
    </ligand>
</feature>
<evidence type="ECO:0000256" key="10">
    <source>
        <dbReference type="RuleBase" id="RU000304"/>
    </source>
</evidence>
<evidence type="ECO:0000256" key="3">
    <source>
        <dbReference type="ARBA" id="ARBA00022679"/>
    </source>
</evidence>
<sequence length="344" mass="39912">MSNEKKIQNLAKKKKRKNKKKMKTEAILMGHTTPFHLWGTDHPNFEDMSKDRVNYNDLEELESHDLLTSDVGGESPSADSGSQALDINREEFKQEEILGNVFNNRYYVIRKLGWGHFSTVWLCWDTTSKRFVALKIVKSGNHYTEAALDEIKLLHAVRDSDKDDPMRGRVVQLLDEFHVVGVNGTHVCMVFEVLGCNLLKLIIRSQYEGLPLELVQKIIKQVLEGLHYLHDKCQIIHTDIKPENVLITMSHDEIRRMADHAILCKKLGHKMSGNAICTVPQNFKKKMEEGISKSKKKKLKKKQKKQRELLEQQLKEMERLQLDSEENQNELPSSLIVIIYIYYF</sequence>